<keyword evidence="5 9" id="KW-0378">Hydrolase</keyword>
<evidence type="ECO:0000256" key="9">
    <source>
        <dbReference type="RuleBase" id="RU368036"/>
    </source>
</evidence>
<comment type="PTM">
    <text evidence="9">Cleaved by autocatalysis into a large and a small subunit.</text>
</comment>
<keyword evidence="4 9" id="KW-0808">Transferase</keyword>
<dbReference type="InterPro" id="IPR043137">
    <property type="entry name" value="GGT_ssub_C"/>
</dbReference>
<evidence type="ECO:0000256" key="3">
    <source>
        <dbReference type="ARBA" id="ARBA00009381"/>
    </source>
</evidence>
<feature type="chain" id="PRO_5045961312" description="Glutathione hydrolase proenzyme" evidence="10">
    <location>
        <begin position="31"/>
        <end position="591"/>
    </location>
</feature>
<evidence type="ECO:0000313" key="11">
    <source>
        <dbReference type="EMBL" id="MCW7554729.1"/>
    </source>
</evidence>
<dbReference type="Gene3D" id="3.60.20.40">
    <property type="match status" value="1"/>
</dbReference>
<evidence type="ECO:0000256" key="8">
    <source>
        <dbReference type="ARBA" id="ARBA00047417"/>
    </source>
</evidence>
<dbReference type="InterPro" id="IPR051792">
    <property type="entry name" value="GGT_bact"/>
</dbReference>
<dbReference type="InterPro" id="IPR000101">
    <property type="entry name" value="GGT_peptidase"/>
</dbReference>
<dbReference type="EC" id="3.4.19.13" evidence="9"/>
<evidence type="ECO:0000256" key="1">
    <source>
        <dbReference type="ARBA" id="ARBA00001049"/>
    </source>
</evidence>
<dbReference type="InterPro" id="IPR043138">
    <property type="entry name" value="GGT_lsub"/>
</dbReference>
<comment type="subunit">
    <text evidence="9">This enzyme consists of two polypeptide chains, which are synthesized in precursor form from a single polypeptide.</text>
</comment>
<name>A0ABT3N0I6_9GAMM</name>
<organism evidence="11 12">
    <name type="scientific">Endozoicomonas gorgoniicola</name>
    <dbReference type="NCBI Taxonomy" id="1234144"/>
    <lineage>
        <taxon>Bacteria</taxon>
        <taxon>Pseudomonadati</taxon>
        <taxon>Pseudomonadota</taxon>
        <taxon>Gammaproteobacteria</taxon>
        <taxon>Oceanospirillales</taxon>
        <taxon>Endozoicomonadaceae</taxon>
        <taxon>Endozoicomonas</taxon>
    </lineage>
</organism>
<feature type="signal peptide" evidence="10">
    <location>
        <begin position="1"/>
        <end position="30"/>
    </location>
</feature>
<dbReference type="RefSeq" id="WP_262564493.1">
    <property type="nucleotide sequence ID" value="NZ_JAPFCC010000001.1"/>
</dbReference>
<evidence type="ECO:0000256" key="10">
    <source>
        <dbReference type="SAM" id="SignalP"/>
    </source>
</evidence>
<keyword evidence="10" id="KW-0732">Signal</keyword>
<comment type="caution">
    <text evidence="11">The sequence shown here is derived from an EMBL/GenBank/DDBJ whole genome shotgun (WGS) entry which is preliminary data.</text>
</comment>
<keyword evidence="9" id="KW-0317">Glutathione biosynthesis</keyword>
<dbReference type="InterPro" id="IPR029055">
    <property type="entry name" value="Ntn_hydrolases_N"/>
</dbReference>
<comment type="pathway">
    <text evidence="9">Sulfur metabolism; glutathione metabolism.</text>
</comment>
<protein>
    <recommendedName>
        <fullName evidence="9">Glutathione hydrolase proenzyme</fullName>
        <ecNumber evidence="9">2.3.2.2</ecNumber>
        <ecNumber evidence="9">3.4.19.13</ecNumber>
    </recommendedName>
    <component>
        <recommendedName>
            <fullName evidence="9">Glutathione hydrolase large chain</fullName>
        </recommendedName>
    </component>
    <component>
        <recommendedName>
            <fullName evidence="9">Glutathione hydrolase small chain</fullName>
        </recommendedName>
    </component>
</protein>
<dbReference type="EMBL" id="JAPFCC010000001">
    <property type="protein sequence ID" value="MCW7554729.1"/>
    <property type="molecule type" value="Genomic_DNA"/>
</dbReference>
<evidence type="ECO:0000256" key="4">
    <source>
        <dbReference type="ARBA" id="ARBA00022679"/>
    </source>
</evidence>
<comment type="catalytic activity">
    <reaction evidence="2 9">
        <text>glutathione + H2O = L-cysteinylglycine + L-glutamate</text>
        <dbReference type="Rhea" id="RHEA:28807"/>
        <dbReference type="ChEBI" id="CHEBI:15377"/>
        <dbReference type="ChEBI" id="CHEBI:29985"/>
        <dbReference type="ChEBI" id="CHEBI:57925"/>
        <dbReference type="ChEBI" id="CHEBI:61694"/>
        <dbReference type="EC" id="3.4.19.13"/>
    </reaction>
</comment>
<keyword evidence="12" id="KW-1185">Reference proteome</keyword>
<dbReference type="GO" id="GO:0103068">
    <property type="term" value="F:leukotriene C4 gamma-glutamyl transferase activity"/>
    <property type="evidence" value="ECO:0007669"/>
    <property type="project" value="UniProtKB-EC"/>
</dbReference>
<comment type="catalytic activity">
    <reaction evidence="8 9">
        <text>an N-terminal (5-L-glutamyl)-[peptide] + an alpha-amino acid = 5-L-glutamyl amino acid + an N-terminal L-alpha-aminoacyl-[peptide]</text>
        <dbReference type="Rhea" id="RHEA:23904"/>
        <dbReference type="Rhea" id="RHEA-COMP:9780"/>
        <dbReference type="Rhea" id="RHEA-COMP:9795"/>
        <dbReference type="ChEBI" id="CHEBI:77644"/>
        <dbReference type="ChEBI" id="CHEBI:78597"/>
        <dbReference type="ChEBI" id="CHEBI:78599"/>
        <dbReference type="ChEBI" id="CHEBI:78608"/>
        <dbReference type="EC" id="2.3.2.2"/>
    </reaction>
</comment>
<comment type="similarity">
    <text evidence="3 9">Belongs to the gamma-glutamyltransferase family.</text>
</comment>
<dbReference type="PANTHER" id="PTHR43199:SF1">
    <property type="entry name" value="GLUTATHIONE HYDROLASE PROENZYME"/>
    <property type="match status" value="1"/>
</dbReference>
<evidence type="ECO:0000256" key="2">
    <source>
        <dbReference type="ARBA" id="ARBA00001089"/>
    </source>
</evidence>
<dbReference type="SUPFAM" id="SSF56235">
    <property type="entry name" value="N-terminal nucleophile aminohydrolases (Ntn hydrolases)"/>
    <property type="match status" value="1"/>
</dbReference>
<dbReference type="PRINTS" id="PR01210">
    <property type="entry name" value="GGTRANSPTASE"/>
</dbReference>
<accession>A0ABT3N0I6</accession>
<keyword evidence="7 9" id="KW-0012">Acyltransferase</keyword>
<evidence type="ECO:0000256" key="5">
    <source>
        <dbReference type="ARBA" id="ARBA00022801"/>
    </source>
</evidence>
<proteinExistence type="inferred from homology"/>
<evidence type="ECO:0000256" key="6">
    <source>
        <dbReference type="ARBA" id="ARBA00023145"/>
    </source>
</evidence>
<evidence type="ECO:0000313" key="12">
    <source>
        <dbReference type="Proteomes" id="UP001209854"/>
    </source>
</evidence>
<keyword evidence="6 9" id="KW-0865">Zymogen</keyword>
<dbReference type="Pfam" id="PF01019">
    <property type="entry name" value="G_glu_transpept"/>
    <property type="match status" value="1"/>
</dbReference>
<sequence length="591" mass="64066">MRIYKNKVFTTFRQLVLCALVAWLPVCLKASSIDNEDIASEAASGLSTKAEVIADHFMVSAANPLAVKAGYDVLKAGGSAIDAMITVQTVLGLVEPQSSGLGGGSFVVYYDAEKNELTTFDGRETAPAAVTPELFQDKDGKPLAFFDAVVGGRSVGTPGTVKLMSDLHARYGRQSWEYLLKPAQEMAETGFKVSHRLASAIEQDKERLKHYPDTRQYFFKKNGQPLAEGDVLKNPEYARTLSILAKQGAGAFYHGKIGTQIVKKVQGIEDNPGLLTRSDLSSYQIKERSAVCAPYRQYNVCGMGPPSSGTLTVGQVLGISAHANLASLPRNSAEAWQVIGDATRLAFADRNRYMADTDFVPMPQGLLDQQYLAERAKLITKGTALTQVAPGTPDWDKPVARADDQSLELPSTSHISIVDKGGNIVSMTSSIENGFGSRVMSSGFLLNNELTDFSFRSYKQGYPIANRVEPGKRPRSSMTPVIVMKDERPYLVLGSPGGARIIGYVANTLIRHLEWGIPIQAAIDLPNLQNRSGVYELEAGTDAEALKKLLEDMGYQVKVTDLNSGLQAIQFDNGRLIGASDPRREGIAMGD</sequence>
<dbReference type="Gene3D" id="1.10.246.130">
    <property type="match status" value="1"/>
</dbReference>
<evidence type="ECO:0000256" key="7">
    <source>
        <dbReference type="ARBA" id="ARBA00023315"/>
    </source>
</evidence>
<gene>
    <name evidence="11" type="primary">ggt</name>
    <name evidence="11" type="ORF">NX722_19330</name>
</gene>
<dbReference type="Proteomes" id="UP001209854">
    <property type="component" value="Unassembled WGS sequence"/>
</dbReference>
<dbReference type="EC" id="2.3.2.2" evidence="9"/>
<dbReference type="PANTHER" id="PTHR43199">
    <property type="entry name" value="GLUTATHIONE HYDROLASE"/>
    <property type="match status" value="1"/>
</dbReference>
<comment type="catalytic activity">
    <reaction evidence="1 9">
        <text>an S-substituted glutathione + H2O = an S-substituted L-cysteinylglycine + L-glutamate</text>
        <dbReference type="Rhea" id="RHEA:59468"/>
        <dbReference type="ChEBI" id="CHEBI:15377"/>
        <dbReference type="ChEBI" id="CHEBI:29985"/>
        <dbReference type="ChEBI" id="CHEBI:90779"/>
        <dbReference type="ChEBI" id="CHEBI:143103"/>
        <dbReference type="EC" id="3.4.19.13"/>
    </reaction>
</comment>
<reference evidence="11 12" key="1">
    <citation type="submission" date="2022-10" db="EMBL/GenBank/DDBJ databases">
        <title>High-quality genome sequences of two octocoral-associated bacteria, Endozoicomonas euniceicola EF212 and Endozoicomonas gorgoniicola PS125.</title>
        <authorList>
            <person name="Chiou Y.-J."/>
            <person name="Chen Y.-H."/>
        </authorList>
    </citation>
    <scope>NUCLEOTIDE SEQUENCE [LARGE SCALE GENOMIC DNA]</scope>
    <source>
        <strain evidence="11 12">PS125</strain>
    </source>
</reference>
<dbReference type="NCBIfam" id="TIGR00066">
    <property type="entry name" value="g_glut_trans"/>
    <property type="match status" value="1"/>
</dbReference>